<dbReference type="InterPro" id="IPR011990">
    <property type="entry name" value="TPR-like_helical_dom_sf"/>
</dbReference>
<evidence type="ECO:0000313" key="2">
    <source>
        <dbReference type="EMBL" id="QSX34084.1"/>
    </source>
</evidence>
<organism evidence="2 3">
    <name type="scientific">Shewanella avicenniae</name>
    <dbReference type="NCBI Taxonomy" id="2814294"/>
    <lineage>
        <taxon>Bacteria</taxon>
        <taxon>Pseudomonadati</taxon>
        <taxon>Pseudomonadota</taxon>
        <taxon>Gammaproteobacteria</taxon>
        <taxon>Alteromonadales</taxon>
        <taxon>Shewanellaceae</taxon>
        <taxon>Shewanella</taxon>
    </lineage>
</organism>
<dbReference type="SMART" id="SM00671">
    <property type="entry name" value="SEL1"/>
    <property type="match status" value="3"/>
</dbReference>
<dbReference type="InterPro" id="IPR052945">
    <property type="entry name" value="Mitotic_Regulator"/>
</dbReference>
<evidence type="ECO:0000313" key="3">
    <source>
        <dbReference type="Proteomes" id="UP000662770"/>
    </source>
</evidence>
<dbReference type="PANTHER" id="PTHR43628">
    <property type="entry name" value="ACTIVATOR OF C KINASE PROTEIN 1-RELATED"/>
    <property type="match status" value="1"/>
</dbReference>
<proteinExistence type="predicted"/>
<dbReference type="Gene3D" id="1.25.40.10">
    <property type="entry name" value="Tetratricopeptide repeat domain"/>
    <property type="match status" value="1"/>
</dbReference>
<reference evidence="2 3" key="1">
    <citation type="submission" date="2021-03" db="EMBL/GenBank/DDBJ databases">
        <title>Novel species identification of genus Shewanella.</title>
        <authorList>
            <person name="Liu G."/>
            <person name="Zhang Q."/>
        </authorList>
    </citation>
    <scope>NUCLEOTIDE SEQUENCE [LARGE SCALE GENOMIC DNA]</scope>
    <source>
        <strain evidence="2 3">FJAT-51800</strain>
    </source>
</reference>
<keyword evidence="1" id="KW-0732">Signal</keyword>
<dbReference type="PANTHER" id="PTHR43628:SF1">
    <property type="entry name" value="CHITIN SYNTHASE REGULATORY FACTOR 2-RELATED"/>
    <property type="match status" value="1"/>
</dbReference>
<protein>
    <submittedName>
        <fullName evidence="2">Sel1 repeat family protein</fullName>
    </submittedName>
</protein>
<dbReference type="EMBL" id="CP071503">
    <property type="protein sequence ID" value="QSX34084.1"/>
    <property type="molecule type" value="Genomic_DNA"/>
</dbReference>
<accession>A0ABX7QS53</accession>
<keyword evidence="3" id="KW-1185">Reference proteome</keyword>
<gene>
    <name evidence="2" type="ORF">JYB87_02230</name>
</gene>
<dbReference type="Pfam" id="PF08238">
    <property type="entry name" value="Sel1"/>
    <property type="match status" value="3"/>
</dbReference>
<dbReference type="SUPFAM" id="SSF81901">
    <property type="entry name" value="HCP-like"/>
    <property type="match status" value="1"/>
</dbReference>
<name>A0ABX7QS53_9GAMM</name>
<feature type="chain" id="PRO_5045737491" evidence="1">
    <location>
        <begin position="21"/>
        <end position="206"/>
    </location>
</feature>
<dbReference type="InterPro" id="IPR006597">
    <property type="entry name" value="Sel1-like"/>
</dbReference>
<evidence type="ECO:0000256" key="1">
    <source>
        <dbReference type="SAM" id="SignalP"/>
    </source>
</evidence>
<feature type="signal peptide" evidence="1">
    <location>
        <begin position="1"/>
        <end position="20"/>
    </location>
</feature>
<sequence length="206" mass="23567">MLLRITLLLLLSVMPLAARAEIKAVDIYSQEELLELIRQGSELKRVKQDDCQLLKDIEAHASVLKEPLYQYLWGEMLNYGVCTKADPKRGIEWLRRSAEQGSPEAMLKLAQYYNDGKFLTKDPERAVYYVFPAASGGSLAAQMMLVKLLSEGHGTPRDYVLAYYWLYNQTFADEKTQQQSQKLLAKLAKLMPDSQVKRAQQPQLHQ</sequence>
<dbReference type="Proteomes" id="UP000662770">
    <property type="component" value="Chromosome"/>
</dbReference>